<reference evidence="3" key="1">
    <citation type="journal article" date="2023" name="Mol. Phylogenet. Evol.">
        <title>Genome-scale phylogeny and comparative genomics of the fungal order Sordariales.</title>
        <authorList>
            <person name="Hensen N."/>
            <person name="Bonometti L."/>
            <person name="Westerberg I."/>
            <person name="Brannstrom I.O."/>
            <person name="Guillou S."/>
            <person name="Cros-Aarteil S."/>
            <person name="Calhoun S."/>
            <person name="Haridas S."/>
            <person name="Kuo A."/>
            <person name="Mondo S."/>
            <person name="Pangilinan J."/>
            <person name="Riley R."/>
            <person name="LaButti K."/>
            <person name="Andreopoulos B."/>
            <person name="Lipzen A."/>
            <person name="Chen C."/>
            <person name="Yan M."/>
            <person name="Daum C."/>
            <person name="Ng V."/>
            <person name="Clum A."/>
            <person name="Steindorff A."/>
            <person name="Ohm R.A."/>
            <person name="Martin F."/>
            <person name="Silar P."/>
            <person name="Natvig D.O."/>
            <person name="Lalanne C."/>
            <person name="Gautier V."/>
            <person name="Ament-Velasquez S.L."/>
            <person name="Kruys A."/>
            <person name="Hutchinson M.I."/>
            <person name="Powell A.J."/>
            <person name="Barry K."/>
            <person name="Miller A.N."/>
            <person name="Grigoriev I.V."/>
            <person name="Debuchy R."/>
            <person name="Gladieux P."/>
            <person name="Hiltunen Thoren M."/>
            <person name="Johannesson H."/>
        </authorList>
    </citation>
    <scope>NUCLEOTIDE SEQUENCE</scope>
    <source>
        <strain evidence="3">CBS 232.78</strain>
    </source>
</reference>
<comment type="caution">
    <text evidence="3">The sequence shown here is derived from an EMBL/GenBank/DDBJ whole genome shotgun (WGS) entry which is preliminary data.</text>
</comment>
<dbReference type="PANTHER" id="PTHR11895:SF7">
    <property type="entry name" value="GLUTAMYL-TRNA(GLN) AMIDOTRANSFERASE SUBUNIT A, MITOCHONDRIAL"/>
    <property type="match status" value="1"/>
</dbReference>
<dbReference type="AlphaFoldDB" id="A0AAE0NU97"/>
<proteinExistence type="predicted"/>
<evidence type="ECO:0000313" key="4">
    <source>
        <dbReference type="Proteomes" id="UP001285441"/>
    </source>
</evidence>
<organism evidence="3 4">
    <name type="scientific">Podospora didyma</name>
    <dbReference type="NCBI Taxonomy" id="330526"/>
    <lineage>
        <taxon>Eukaryota</taxon>
        <taxon>Fungi</taxon>
        <taxon>Dikarya</taxon>
        <taxon>Ascomycota</taxon>
        <taxon>Pezizomycotina</taxon>
        <taxon>Sordariomycetes</taxon>
        <taxon>Sordariomycetidae</taxon>
        <taxon>Sordariales</taxon>
        <taxon>Podosporaceae</taxon>
        <taxon>Podospora</taxon>
    </lineage>
</organism>
<feature type="compositionally biased region" description="Polar residues" evidence="1">
    <location>
        <begin position="161"/>
        <end position="176"/>
    </location>
</feature>
<reference evidence="3" key="2">
    <citation type="submission" date="2023-06" db="EMBL/GenBank/DDBJ databases">
        <authorList>
            <consortium name="Lawrence Berkeley National Laboratory"/>
            <person name="Haridas S."/>
            <person name="Hensen N."/>
            <person name="Bonometti L."/>
            <person name="Westerberg I."/>
            <person name="Brannstrom I.O."/>
            <person name="Guillou S."/>
            <person name="Cros-Aarteil S."/>
            <person name="Calhoun S."/>
            <person name="Kuo A."/>
            <person name="Mondo S."/>
            <person name="Pangilinan J."/>
            <person name="Riley R."/>
            <person name="LaButti K."/>
            <person name="Andreopoulos B."/>
            <person name="Lipzen A."/>
            <person name="Chen C."/>
            <person name="Yanf M."/>
            <person name="Daum C."/>
            <person name="Ng V."/>
            <person name="Clum A."/>
            <person name="Steindorff A."/>
            <person name="Ohm R."/>
            <person name="Martin F."/>
            <person name="Silar P."/>
            <person name="Natvig D."/>
            <person name="Lalanne C."/>
            <person name="Gautier V."/>
            <person name="Ament-velasquez S.L."/>
            <person name="Kruys A."/>
            <person name="Hutchinson M.I."/>
            <person name="Powell A.J."/>
            <person name="Barry K."/>
            <person name="Miller A.N."/>
            <person name="Grigoriev I.V."/>
            <person name="Debuchy R."/>
            <person name="Gladieux P."/>
            <person name="Thoren M.H."/>
            <person name="Johannesson H."/>
        </authorList>
    </citation>
    <scope>NUCLEOTIDE SEQUENCE</scope>
    <source>
        <strain evidence="3">CBS 232.78</strain>
    </source>
</reference>
<sequence>MGDDKNALPGVGGEEVLEQWQQDSIKEAFRPIVHLLERLSFDAVDLLKNNTVTVEEYARSLLGRIKERDSIVKASVYLDEGLTIKQAQALDQNPHGQPGPLHRIAVGVKDVINTKDMPTQFGSPLYQGHQSGFDSSAVAILRAAGALIFGKTTTTEFTVTNSGPDTANPHDPSQTPGGSSCGSAAAVADFQVPISLGAQTGGSLIRPASQKTFSPTFDTFGFIASSMQDLQLPADVFGLQDDEPPASKIALEKATVTLIKTPPWHRAGPGTVVAMEKAVTILEEQGIKIEEVSSPPASFALDGFASMRALADDLAAKYFVIITPSAEQELTYSALPQVLHMPVINVPAFVGSHGMPIGISLVAGRFHDQHLIGTGKVLGEFCMAGGSGADV</sequence>
<dbReference type="SUPFAM" id="SSF75304">
    <property type="entry name" value="Amidase signature (AS) enzymes"/>
    <property type="match status" value="1"/>
</dbReference>
<feature type="domain" description="Amidase" evidence="2">
    <location>
        <begin position="58"/>
        <end position="210"/>
    </location>
</feature>
<dbReference type="Pfam" id="PF01425">
    <property type="entry name" value="Amidase"/>
    <property type="match status" value="1"/>
</dbReference>
<dbReference type="PANTHER" id="PTHR11895">
    <property type="entry name" value="TRANSAMIDASE"/>
    <property type="match status" value="1"/>
</dbReference>
<protein>
    <submittedName>
        <fullName evidence="3">Amidase signature domain-containing protein</fullName>
    </submittedName>
</protein>
<dbReference type="InterPro" id="IPR023631">
    <property type="entry name" value="Amidase_dom"/>
</dbReference>
<evidence type="ECO:0000259" key="2">
    <source>
        <dbReference type="Pfam" id="PF01425"/>
    </source>
</evidence>
<dbReference type="GO" id="GO:0003824">
    <property type="term" value="F:catalytic activity"/>
    <property type="evidence" value="ECO:0007669"/>
    <property type="project" value="InterPro"/>
</dbReference>
<gene>
    <name evidence="3" type="ORF">B0H63DRAFT_493842</name>
</gene>
<dbReference type="InterPro" id="IPR036928">
    <property type="entry name" value="AS_sf"/>
</dbReference>
<dbReference type="InterPro" id="IPR000120">
    <property type="entry name" value="Amidase"/>
</dbReference>
<feature type="region of interest" description="Disordered" evidence="1">
    <location>
        <begin position="161"/>
        <end position="182"/>
    </location>
</feature>
<dbReference type="Gene3D" id="3.90.1300.10">
    <property type="entry name" value="Amidase signature (AS) domain"/>
    <property type="match status" value="2"/>
</dbReference>
<dbReference type="Proteomes" id="UP001285441">
    <property type="component" value="Unassembled WGS sequence"/>
</dbReference>
<evidence type="ECO:0000313" key="3">
    <source>
        <dbReference type="EMBL" id="KAK3387740.1"/>
    </source>
</evidence>
<evidence type="ECO:0000256" key="1">
    <source>
        <dbReference type="SAM" id="MobiDB-lite"/>
    </source>
</evidence>
<dbReference type="EMBL" id="JAULSW010000003">
    <property type="protein sequence ID" value="KAK3387740.1"/>
    <property type="molecule type" value="Genomic_DNA"/>
</dbReference>
<keyword evidence="4" id="KW-1185">Reference proteome</keyword>
<name>A0AAE0NU97_9PEZI</name>
<accession>A0AAE0NU97</accession>